<sequence>MLVRAMYLGLDLEVVEPSSDPLSQIRGNIDFAAMTPLQLSQSIAHGHLEKVKTVLVGGAQVNPALVKQIHSLKTRVFETWGMTETASHVAIRPLNGVNRSDYFSALPGVRFSQDERSCLIVLADHLGGKAIVTNDVVQLLNHHAFCWLGRYDNVINIGGVKIFPEVVEQKLAIHLAGRQFYITAIADEALGEKVVLLIEGELFPLPREIWVSLTKYEKPRAVRFLDRFSRTDNGKIIRGSTL</sequence>
<dbReference type="InterPro" id="IPR045851">
    <property type="entry name" value="AMP-bd_C_sf"/>
</dbReference>
<dbReference type="InterPro" id="IPR042099">
    <property type="entry name" value="ANL_N_sf"/>
</dbReference>
<name>A0A3B1ANI2_9ZZZZ</name>
<dbReference type="SUPFAM" id="SSF56801">
    <property type="entry name" value="Acetyl-CoA synthetase-like"/>
    <property type="match status" value="1"/>
</dbReference>
<evidence type="ECO:0000313" key="1">
    <source>
        <dbReference type="EMBL" id="VAX05302.1"/>
    </source>
</evidence>
<protein>
    <submittedName>
        <fullName evidence="1">O-succinylbenzoic acid--CoA ligase</fullName>
        <ecNumber evidence="1">6.2.1.26</ecNumber>
    </submittedName>
</protein>
<gene>
    <name evidence="1" type="ORF">MNBD_GAMMA26-583</name>
</gene>
<dbReference type="AlphaFoldDB" id="A0A3B1ANI2"/>
<organism evidence="1">
    <name type="scientific">hydrothermal vent metagenome</name>
    <dbReference type="NCBI Taxonomy" id="652676"/>
    <lineage>
        <taxon>unclassified sequences</taxon>
        <taxon>metagenomes</taxon>
        <taxon>ecological metagenomes</taxon>
    </lineage>
</organism>
<accession>A0A3B1ANI2</accession>
<dbReference type="EC" id="6.2.1.26" evidence="1"/>
<proteinExistence type="predicted"/>
<dbReference type="GO" id="GO:0008756">
    <property type="term" value="F:o-succinylbenzoate-CoA ligase activity"/>
    <property type="evidence" value="ECO:0007669"/>
    <property type="project" value="UniProtKB-EC"/>
</dbReference>
<keyword evidence="1" id="KW-0436">Ligase</keyword>
<dbReference type="PANTHER" id="PTHR43767">
    <property type="entry name" value="LONG-CHAIN-FATTY-ACID--COA LIGASE"/>
    <property type="match status" value="1"/>
</dbReference>
<dbReference type="InterPro" id="IPR050237">
    <property type="entry name" value="ATP-dep_AMP-bd_enzyme"/>
</dbReference>
<reference evidence="1" key="1">
    <citation type="submission" date="2018-06" db="EMBL/GenBank/DDBJ databases">
        <authorList>
            <person name="Zhirakovskaya E."/>
        </authorList>
    </citation>
    <scope>NUCLEOTIDE SEQUENCE</scope>
</reference>
<dbReference type="EMBL" id="UOFX01000005">
    <property type="protein sequence ID" value="VAX05302.1"/>
    <property type="molecule type" value="Genomic_DNA"/>
</dbReference>
<dbReference type="PANTHER" id="PTHR43767:SF1">
    <property type="entry name" value="NONRIBOSOMAL PEPTIDE SYNTHASE PES1 (EUROFUNG)-RELATED"/>
    <property type="match status" value="1"/>
</dbReference>
<dbReference type="Gene3D" id="3.30.300.30">
    <property type="match status" value="1"/>
</dbReference>
<dbReference type="Gene3D" id="3.40.50.12780">
    <property type="entry name" value="N-terminal domain of ligase-like"/>
    <property type="match status" value="1"/>
</dbReference>